<dbReference type="GO" id="GO:0048471">
    <property type="term" value="C:perinuclear region of cytoplasm"/>
    <property type="evidence" value="ECO:0007669"/>
    <property type="project" value="TreeGrafter"/>
</dbReference>
<organism evidence="3 4">
    <name type="scientific">Exophiala aquamarina CBS 119918</name>
    <dbReference type="NCBI Taxonomy" id="1182545"/>
    <lineage>
        <taxon>Eukaryota</taxon>
        <taxon>Fungi</taxon>
        <taxon>Dikarya</taxon>
        <taxon>Ascomycota</taxon>
        <taxon>Pezizomycotina</taxon>
        <taxon>Eurotiomycetes</taxon>
        <taxon>Chaetothyriomycetidae</taxon>
        <taxon>Chaetothyriales</taxon>
        <taxon>Herpotrichiellaceae</taxon>
        <taxon>Exophiala</taxon>
    </lineage>
</organism>
<feature type="domain" description="CID" evidence="2">
    <location>
        <begin position="25"/>
        <end position="180"/>
    </location>
</feature>
<name>A0A072PGY5_9EURO</name>
<dbReference type="EMBL" id="AMGV01000009">
    <property type="protein sequence ID" value="KEF54765.1"/>
    <property type="molecule type" value="Genomic_DNA"/>
</dbReference>
<dbReference type="InterPro" id="IPR006569">
    <property type="entry name" value="CID_dom"/>
</dbReference>
<keyword evidence="4" id="KW-1185">Reference proteome</keyword>
<dbReference type="PROSITE" id="PS51391">
    <property type="entry name" value="CID"/>
    <property type="match status" value="1"/>
</dbReference>
<dbReference type="Gene3D" id="1.25.40.90">
    <property type="match status" value="1"/>
</dbReference>
<protein>
    <recommendedName>
        <fullName evidence="2">CID domain-containing protein</fullName>
    </recommendedName>
</protein>
<evidence type="ECO:0000313" key="3">
    <source>
        <dbReference type="EMBL" id="KEF54765.1"/>
    </source>
</evidence>
<gene>
    <name evidence="3" type="ORF">A1O9_09207</name>
</gene>
<dbReference type="VEuPathDB" id="FungiDB:A1O9_09207"/>
<dbReference type="Proteomes" id="UP000027920">
    <property type="component" value="Unassembled WGS sequence"/>
</dbReference>
<evidence type="ECO:0000259" key="2">
    <source>
        <dbReference type="PROSITE" id="PS51391"/>
    </source>
</evidence>
<dbReference type="AlphaFoldDB" id="A0A072PGY5"/>
<dbReference type="OrthoDB" id="21470at2759"/>
<dbReference type="STRING" id="1182545.A0A072PGY5"/>
<feature type="compositionally biased region" description="Polar residues" evidence="1">
    <location>
        <begin position="179"/>
        <end position="196"/>
    </location>
</feature>
<dbReference type="InterPro" id="IPR008942">
    <property type="entry name" value="ENTH_VHS"/>
</dbReference>
<accession>A0A072PGY5</accession>
<reference evidence="3 4" key="1">
    <citation type="submission" date="2013-03" db="EMBL/GenBank/DDBJ databases">
        <title>The Genome Sequence of Exophiala aquamarina CBS 119918.</title>
        <authorList>
            <consortium name="The Broad Institute Genomics Platform"/>
            <person name="Cuomo C."/>
            <person name="de Hoog S."/>
            <person name="Gorbushina A."/>
            <person name="Walker B."/>
            <person name="Young S.K."/>
            <person name="Zeng Q."/>
            <person name="Gargeya S."/>
            <person name="Fitzgerald M."/>
            <person name="Haas B."/>
            <person name="Abouelleil A."/>
            <person name="Allen A.W."/>
            <person name="Alvarado L."/>
            <person name="Arachchi H.M."/>
            <person name="Berlin A.M."/>
            <person name="Chapman S.B."/>
            <person name="Gainer-Dewar J."/>
            <person name="Goldberg J."/>
            <person name="Griggs A."/>
            <person name="Gujja S."/>
            <person name="Hansen M."/>
            <person name="Howarth C."/>
            <person name="Imamovic A."/>
            <person name="Ireland A."/>
            <person name="Larimer J."/>
            <person name="McCowan C."/>
            <person name="Murphy C."/>
            <person name="Pearson M."/>
            <person name="Poon T.W."/>
            <person name="Priest M."/>
            <person name="Roberts A."/>
            <person name="Saif S."/>
            <person name="Shea T."/>
            <person name="Sisk P."/>
            <person name="Sykes S."/>
            <person name="Wortman J."/>
            <person name="Nusbaum C."/>
            <person name="Birren B."/>
        </authorList>
    </citation>
    <scope>NUCLEOTIDE SEQUENCE [LARGE SCALE GENOMIC DNA]</scope>
    <source>
        <strain evidence="3 4">CBS 119918</strain>
    </source>
</reference>
<dbReference type="GO" id="GO:0006874">
    <property type="term" value="P:intracellular calcium ion homeostasis"/>
    <property type="evidence" value="ECO:0007669"/>
    <property type="project" value="TreeGrafter"/>
</dbReference>
<dbReference type="RefSeq" id="XP_013257355.1">
    <property type="nucleotide sequence ID" value="XM_013401901.1"/>
</dbReference>
<dbReference type="HOGENOM" id="CLU_044165_0_0_1"/>
<evidence type="ECO:0000256" key="1">
    <source>
        <dbReference type="SAM" id="MobiDB-lite"/>
    </source>
</evidence>
<dbReference type="PANTHER" id="PTHR12323">
    <property type="entry name" value="SR-RELATED CTD ASSOCIATED FACTOR 6"/>
    <property type="match status" value="1"/>
</dbReference>
<evidence type="ECO:0000313" key="4">
    <source>
        <dbReference type="Proteomes" id="UP000027920"/>
    </source>
</evidence>
<feature type="region of interest" description="Disordered" evidence="1">
    <location>
        <begin position="179"/>
        <end position="203"/>
    </location>
</feature>
<proteinExistence type="predicted"/>
<comment type="caution">
    <text evidence="3">The sequence shown here is derived from an EMBL/GenBank/DDBJ whole genome shotgun (WGS) entry which is preliminary data.</text>
</comment>
<sequence length="374" mass="41978">MAAHHMSLAKATFAASLLRPDVTKVSRDDLEHFQSMFDKTLRNCTIQNIQACKQWLLDNVVVSAPRTIALGKFLLSVSKHKASEAKNNSKSFLSRQRLHILYLVHDLLHHSKYHNQNVSTEETVIQSLRPILCDLFQLAASQRKSKVKRRLIGLIDIWDKEKYFTKEQLLAFQNSLSASPETSGSPLQPPSKSENVSLDLPYNIPSTHGDPSLPFYELPAANLMHLIVPNSSQPIRPAEVRALQFSAGPADESLVNALKDFLRDVDRMDNTFAKLENDSIPVEVDELGQVQYRNEAEDLTADTYYGWSRTFFAITAEPGVDRTAAVAVVPNVRGDDTANRQVIPRRLHGPIAGQYLEEENPRAREAMTVPIKTN</sequence>
<dbReference type="SUPFAM" id="SSF48464">
    <property type="entry name" value="ENTH/VHS domain"/>
    <property type="match status" value="1"/>
</dbReference>
<dbReference type="PANTHER" id="PTHR12323:SF0">
    <property type="entry name" value="CALCIUM HOMEOSTASIS ENDOPLASMIC RETICULUM PROTEIN"/>
    <property type="match status" value="1"/>
</dbReference>
<dbReference type="GeneID" id="25284117"/>
<dbReference type="Pfam" id="PF04818">
    <property type="entry name" value="CID"/>
    <property type="match status" value="1"/>
</dbReference>